<comment type="caution">
    <text evidence="1">The sequence shown here is derived from an EMBL/GenBank/DDBJ whole genome shotgun (WGS) entry which is preliminary data.</text>
</comment>
<protein>
    <submittedName>
        <fullName evidence="1">Uncharacterized protein</fullName>
    </submittedName>
</protein>
<accession>A0A7J8Q491</accession>
<evidence type="ECO:0000313" key="2">
    <source>
        <dbReference type="Proteomes" id="UP000593578"/>
    </source>
</evidence>
<dbReference type="EMBL" id="JABEZZ010000009">
    <property type="protein sequence ID" value="MBA0596359.1"/>
    <property type="molecule type" value="Genomic_DNA"/>
</dbReference>
<name>A0A7J8Q491_GOSRA</name>
<dbReference type="Proteomes" id="UP000593578">
    <property type="component" value="Unassembled WGS sequence"/>
</dbReference>
<sequence>MIKFGFNLIKGKANHSMEDYHVVKFMQIQQHELVFLLSTMVIWEIL</sequence>
<organism evidence="1 2">
    <name type="scientific">Gossypium raimondii</name>
    <name type="common">Peruvian cotton</name>
    <name type="synonym">Gossypium klotzschianum subsp. raimondii</name>
    <dbReference type="NCBI Taxonomy" id="29730"/>
    <lineage>
        <taxon>Eukaryota</taxon>
        <taxon>Viridiplantae</taxon>
        <taxon>Streptophyta</taxon>
        <taxon>Embryophyta</taxon>
        <taxon>Tracheophyta</taxon>
        <taxon>Spermatophyta</taxon>
        <taxon>Magnoliopsida</taxon>
        <taxon>eudicotyledons</taxon>
        <taxon>Gunneridae</taxon>
        <taxon>Pentapetalae</taxon>
        <taxon>rosids</taxon>
        <taxon>malvids</taxon>
        <taxon>Malvales</taxon>
        <taxon>Malvaceae</taxon>
        <taxon>Malvoideae</taxon>
        <taxon>Gossypium</taxon>
    </lineage>
</organism>
<evidence type="ECO:0000313" key="1">
    <source>
        <dbReference type="EMBL" id="MBA0596359.1"/>
    </source>
</evidence>
<dbReference type="AlphaFoldDB" id="A0A7J8Q491"/>
<proteinExistence type="predicted"/>
<gene>
    <name evidence="1" type="ORF">Gorai_013183</name>
</gene>
<reference evidence="1 2" key="1">
    <citation type="journal article" date="2019" name="Genome Biol. Evol.">
        <title>Insights into the evolution of the New World diploid cottons (Gossypium, subgenus Houzingenia) based on genome sequencing.</title>
        <authorList>
            <person name="Grover C.E."/>
            <person name="Arick M.A. 2nd"/>
            <person name="Thrash A."/>
            <person name="Conover J.L."/>
            <person name="Sanders W.S."/>
            <person name="Peterson D.G."/>
            <person name="Frelichowski J.E."/>
            <person name="Scheffler J.A."/>
            <person name="Scheffler B.E."/>
            <person name="Wendel J.F."/>
        </authorList>
    </citation>
    <scope>NUCLEOTIDE SEQUENCE [LARGE SCALE GENOMIC DNA]</scope>
    <source>
        <strain evidence="1">8</strain>
        <tissue evidence="1">Leaf</tissue>
    </source>
</reference>